<dbReference type="VEuPathDB" id="TriTrypDB:TcBrA4_0135400"/>
<accession>A0A2V2V2K3</accession>
<dbReference type="VEuPathDB" id="TriTrypDB:TCSYLVIO_009078"/>
<dbReference type="VEuPathDB" id="TriTrypDB:TcYC6_0048010"/>
<name>A0A2V2V2K3_TRYCR</name>
<dbReference type="VEuPathDB" id="TriTrypDB:C3747_23g140"/>
<feature type="compositionally biased region" description="Basic and acidic residues" evidence="6">
    <location>
        <begin position="109"/>
        <end position="138"/>
    </location>
</feature>
<dbReference type="VEuPathDB" id="TriTrypDB:ECC02_001590"/>
<evidence type="ECO:0000256" key="5">
    <source>
        <dbReference type="ARBA" id="ARBA00044757"/>
    </source>
</evidence>
<feature type="region of interest" description="Disordered" evidence="6">
    <location>
        <begin position="554"/>
        <end position="592"/>
    </location>
</feature>
<dbReference type="VEuPathDB" id="TriTrypDB:Tc_MARK_7743"/>
<dbReference type="InterPro" id="IPR040227">
    <property type="entry name" value="Nibrin-rel"/>
</dbReference>
<dbReference type="InterPro" id="IPR043014">
    <property type="entry name" value="Nibrin_BRCT2_sf"/>
</dbReference>
<dbReference type="VEuPathDB" id="TriTrypDB:C4B63_61g107"/>
<feature type="compositionally biased region" description="Basic and acidic residues" evidence="6">
    <location>
        <begin position="405"/>
        <end position="423"/>
    </location>
</feature>
<evidence type="ECO:0000313" key="9">
    <source>
        <dbReference type="Proteomes" id="UP000246121"/>
    </source>
</evidence>
<organism evidence="8 9">
    <name type="scientific">Trypanosoma cruzi</name>
    <dbReference type="NCBI Taxonomy" id="5693"/>
    <lineage>
        <taxon>Eukaryota</taxon>
        <taxon>Discoba</taxon>
        <taxon>Euglenozoa</taxon>
        <taxon>Kinetoplastea</taxon>
        <taxon>Metakinetoplastina</taxon>
        <taxon>Trypanosomatida</taxon>
        <taxon>Trypanosomatidae</taxon>
        <taxon>Trypanosoma</taxon>
        <taxon>Schizotrypanum</taxon>
    </lineage>
</organism>
<sequence length="975" mass="107820">MFSLEFASGRPLGSAPYFSLVVREPYIVGRDRSSDIVLDHGDIVTRHASLTVMRESQALEQQQKRVLLHGTNGNDDGVKELEENGGEVAGSFLNDTREETSDVVSLGHPEMDGLRDGRGEHGSEGVDEEGEKKREKGTEFSPGQLRGNDPLVLRLVNLREGGHVLANETEVVDHPVYLADGAQLQFGAHIRLRIRFRPLLVSIARNAFSSDHVRELEFMYYRLGATLTGQGGPTPHLDMPQPISKLHCVEAINDDPLCLMALASGYSIVQPTYVFEWFAALAQSASSPLTVLPPPVRFEVPVQYRGATAAHAAFYLRPESDVCPFPLYPIPTTATLKRSRDALFKGKSFCFLTSAVEHRYKEPVQTCGGEVLHLEDIVIIKKETAAATAKKTTATTTTEGGDVVNEDHGVHFAEDDNPTTKEKEEEESTAAMQYVVVDAETEAAMRRQEHHSLDGLRRLLDETHRTGIAVPIIGERSLFHALLTNRFTAFEVSLPAATDAIQPGDQHPLNGENVAAGIEYAGGESEVPTSATGLEARAINFLTDPTKGVLQPRQRGELHLRTLSPSLSRRREHVTDDLTKSQRRGRSRQSAPRALPAVDLFEALRHRVRAFVLKEGSKLQENLAGSWRNLFVDPEVLEHAHACQSHSVRYLEKMEYLLPEIGEHPRIASDMRRCQRNCHEMLRTAQEIVELAKCASQRCQHPSRPRRMSANGAIIYPSAGLMGGLMPLRSSPSDAEKLDTEPREPSPLLRGGRQWMFQQGANSLPVTPRSSRGKGAKKYRALLATDTRAAPTNDRASNQTDLSAPALDAATPCGTESTPRPVPVFYLSRRLSNMVSPSTVRAQNAAWRSPRPTSRPSQREPRQPTDTREEFKGVSRDTATAQASLSKRTLVTHPTPRGVKSSKKTDVQMPPSARVPLSQEYSLPVRRGSHGSSPFLWQHLQRTPRPRHPRSARCGSPVLVTKSTGRRQHVRMENS</sequence>
<evidence type="ECO:0000259" key="7">
    <source>
        <dbReference type="PROSITE" id="PS50006"/>
    </source>
</evidence>
<dbReference type="GO" id="GO:0003684">
    <property type="term" value="F:damaged DNA binding"/>
    <property type="evidence" value="ECO:0007669"/>
    <property type="project" value="TreeGrafter"/>
</dbReference>
<dbReference type="EMBL" id="PRFA01000061">
    <property type="protein sequence ID" value="PWU89288.1"/>
    <property type="molecule type" value="Genomic_DNA"/>
</dbReference>
<dbReference type="PANTHER" id="PTHR12162:SF0">
    <property type="entry name" value="NIBRIN"/>
    <property type="match status" value="1"/>
</dbReference>
<comment type="similarity">
    <text evidence="5">Belongs to the Nibrin family.</text>
</comment>
<dbReference type="VEuPathDB" id="TriTrypDB:TcCLB.511319.20"/>
<dbReference type="PROSITE" id="PS50006">
    <property type="entry name" value="FHA_DOMAIN"/>
    <property type="match status" value="1"/>
</dbReference>
<feature type="region of interest" description="Disordered" evidence="6">
    <location>
        <begin position="835"/>
        <end position="936"/>
    </location>
</feature>
<dbReference type="VEuPathDB" id="TriTrypDB:TCDM_09201"/>
<dbReference type="GO" id="GO:0030870">
    <property type="term" value="C:Mre11 complex"/>
    <property type="evidence" value="ECO:0007669"/>
    <property type="project" value="InterPro"/>
</dbReference>
<feature type="compositionally biased region" description="Basic and acidic residues" evidence="6">
    <location>
        <begin position="734"/>
        <end position="744"/>
    </location>
</feature>
<dbReference type="AlphaFoldDB" id="A0A2V2V2K3"/>
<feature type="region of interest" description="Disordered" evidence="6">
    <location>
        <begin position="98"/>
        <end position="144"/>
    </location>
</feature>
<dbReference type="InterPro" id="IPR008984">
    <property type="entry name" value="SMAD_FHA_dom_sf"/>
</dbReference>
<feature type="region of interest" description="Disordered" evidence="6">
    <location>
        <begin position="783"/>
        <end position="820"/>
    </location>
</feature>
<dbReference type="InterPro" id="IPR000253">
    <property type="entry name" value="FHA_dom"/>
</dbReference>
<evidence type="ECO:0000256" key="2">
    <source>
        <dbReference type="ARBA" id="ARBA00022763"/>
    </source>
</evidence>
<dbReference type="VEuPathDB" id="TriTrypDB:TcG_04345"/>
<dbReference type="SUPFAM" id="SSF49879">
    <property type="entry name" value="SMAD/FHA domain"/>
    <property type="match status" value="1"/>
</dbReference>
<feature type="compositionally biased region" description="Basic and acidic residues" evidence="6">
    <location>
        <begin position="857"/>
        <end position="875"/>
    </location>
</feature>
<dbReference type="GO" id="GO:0007095">
    <property type="term" value="P:mitotic G2 DNA damage checkpoint signaling"/>
    <property type="evidence" value="ECO:0007669"/>
    <property type="project" value="InterPro"/>
</dbReference>
<gene>
    <name evidence="8" type="ORF">C4B63_61g107</name>
</gene>
<dbReference type="VEuPathDB" id="TriTrypDB:TcCLB.510055.50"/>
<feature type="domain" description="FHA" evidence="7">
    <location>
        <begin position="26"/>
        <end position="98"/>
    </location>
</feature>
<feature type="region of interest" description="Disordered" evidence="6">
    <location>
        <begin position="397"/>
        <end position="429"/>
    </location>
</feature>
<evidence type="ECO:0000256" key="3">
    <source>
        <dbReference type="ARBA" id="ARBA00023204"/>
    </source>
</evidence>
<evidence type="ECO:0000256" key="1">
    <source>
        <dbReference type="ARBA" id="ARBA00004123"/>
    </source>
</evidence>
<comment type="caution">
    <text evidence="8">The sequence shown here is derived from an EMBL/GenBank/DDBJ whole genome shotgun (WGS) entry which is preliminary data.</text>
</comment>
<reference evidence="8 9" key="1">
    <citation type="journal article" date="2018" name="Microb. Genom.">
        <title>Expanding an expanded genome: long-read sequencing of Trypanosoma cruzi.</title>
        <authorList>
            <person name="Berna L."/>
            <person name="Rodriguez M."/>
            <person name="Chiribao M.L."/>
            <person name="Parodi-Talice A."/>
            <person name="Pita S."/>
            <person name="Rijo G."/>
            <person name="Alvarez-Valin F."/>
            <person name="Robello C."/>
        </authorList>
    </citation>
    <scope>NUCLEOTIDE SEQUENCE [LARGE SCALE GENOMIC DNA]</scope>
    <source>
        <strain evidence="8 9">Dm28c</strain>
    </source>
</reference>
<feature type="region of interest" description="Disordered" evidence="6">
    <location>
        <begin position="728"/>
        <end position="751"/>
    </location>
</feature>
<keyword evidence="3" id="KW-0234">DNA repair</keyword>
<evidence type="ECO:0000313" key="8">
    <source>
        <dbReference type="EMBL" id="PWU89288.1"/>
    </source>
</evidence>
<comment type="subcellular location">
    <subcellularLocation>
        <location evidence="1">Nucleus</location>
    </subcellularLocation>
</comment>
<dbReference type="Proteomes" id="UP000246121">
    <property type="component" value="Unassembled WGS sequence"/>
</dbReference>
<dbReference type="OrthoDB" id="244476at2759"/>
<evidence type="ECO:0000256" key="6">
    <source>
        <dbReference type="SAM" id="MobiDB-lite"/>
    </source>
</evidence>
<dbReference type="Gene3D" id="3.40.50.10980">
    <property type="entry name" value="Nibrin, BRCT2 domain"/>
    <property type="match status" value="1"/>
</dbReference>
<keyword evidence="4" id="KW-0539">Nucleus</keyword>
<proteinExistence type="inferred from homology"/>
<dbReference type="VEuPathDB" id="TriTrypDB:BCY84_22041"/>
<dbReference type="GO" id="GO:0000724">
    <property type="term" value="P:double-strand break repair via homologous recombination"/>
    <property type="evidence" value="ECO:0007669"/>
    <property type="project" value="TreeGrafter"/>
</dbReference>
<dbReference type="PANTHER" id="PTHR12162">
    <property type="entry name" value="NIBRIN-RELATED"/>
    <property type="match status" value="1"/>
</dbReference>
<feature type="compositionally biased region" description="Polar residues" evidence="6">
    <location>
        <begin position="877"/>
        <end position="889"/>
    </location>
</feature>
<keyword evidence="2" id="KW-0227">DNA damage</keyword>
<evidence type="ECO:0000256" key="4">
    <source>
        <dbReference type="ARBA" id="ARBA00023242"/>
    </source>
</evidence>
<dbReference type="VEuPathDB" id="TriTrypDB:TcCL_ESM10632"/>
<protein>
    <recommendedName>
        <fullName evidence="7">FHA domain-containing protein</fullName>
    </recommendedName>
</protein>